<evidence type="ECO:0000313" key="2">
    <source>
        <dbReference type="EMBL" id="OZI28152.1"/>
    </source>
</evidence>
<keyword evidence="2" id="KW-0808">Transferase</keyword>
<dbReference type="RefSeq" id="WP_094829105.1">
    <property type="nucleotide sequence ID" value="NZ_NEVL01000007.1"/>
</dbReference>
<gene>
    <name evidence="2" type="ORF">CEG14_24885</name>
</gene>
<dbReference type="PANTHER" id="PTHR43441:SF6">
    <property type="entry name" value="N-ACETYLTRANSFERASE DOMAIN-CONTAINING PROTEIN"/>
    <property type="match status" value="1"/>
</dbReference>
<evidence type="ECO:0000313" key="3">
    <source>
        <dbReference type="Proteomes" id="UP000217005"/>
    </source>
</evidence>
<reference evidence="2 3" key="1">
    <citation type="submission" date="2017-05" db="EMBL/GenBank/DDBJ databases">
        <title>Complete and WGS of Bordetella genogroups.</title>
        <authorList>
            <person name="Spilker T."/>
            <person name="LiPuma J."/>
        </authorList>
    </citation>
    <scope>NUCLEOTIDE SEQUENCE [LARGE SCALE GENOMIC DNA]</scope>
    <source>
        <strain evidence="2 3">AU17610</strain>
    </source>
</reference>
<proteinExistence type="predicted"/>
<dbReference type="GO" id="GO:0008999">
    <property type="term" value="F:protein-N-terminal-alanine acetyltransferase activity"/>
    <property type="evidence" value="ECO:0007669"/>
    <property type="project" value="TreeGrafter"/>
</dbReference>
<dbReference type="PANTHER" id="PTHR43441">
    <property type="entry name" value="RIBOSOMAL-PROTEIN-SERINE ACETYLTRANSFERASE"/>
    <property type="match status" value="1"/>
</dbReference>
<dbReference type="InterPro" id="IPR000182">
    <property type="entry name" value="GNAT_dom"/>
</dbReference>
<feature type="domain" description="N-acetyltransferase" evidence="1">
    <location>
        <begin position="8"/>
        <end position="170"/>
    </location>
</feature>
<dbReference type="OrthoDB" id="9801656at2"/>
<accession>A0A261RU18</accession>
<evidence type="ECO:0000259" key="1">
    <source>
        <dbReference type="PROSITE" id="PS51186"/>
    </source>
</evidence>
<dbReference type="InterPro" id="IPR016181">
    <property type="entry name" value="Acyl_CoA_acyltransferase"/>
</dbReference>
<dbReference type="AlphaFoldDB" id="A0A261RU18"/>
<dbReference type="PROSITE" id="PS51186">
    <property type="entry name" value="GNAT"/>
    <property type="match status" value="1"/>
</dbReference>
<dbReference type="EMBL" id="NEVL01000007">
    <property type="protein sequence ID" value="OZI28152.1"/>
    <property type="molecule type" value="Genomic_DNA"/>
</dbReference>
<dbReference type="Proteomes" id="UP000217005">
    <property type="component" value="Unassembled WGS sequence"/>
</dbReference>
<name>A0A261RU18_9BORD</name>
<dbReference type="GO" id="GO:0005737">
    <property type="term" value="C:cytoplasm"/>
    <property type="evidence" value="ECO:0007669"/>
    <property type="project" value="TreeGrafter"/>
</dbReference>
<sequence>MILQGQKVRLRPFTPDDVSADYLGWLNDAEVVRFSNQRFRRHDQASCLAYLRSFDGSPNHFLSVRDLDDAPLGTMTAYVSPQHGTADMGIMIGARRAWGQGYGLDAWRTLGEWLLAQPGMRKLTGGTLACNVGMVRIMERAGMQREAVRVAQELVDGTPQDIVYYAKFRDA</sequence>
<organism evidence="2 3">
    <name type="scientific">Bordetella genomosp. 1</name>
    <dbReference type="NCBI Taxonomy" id="1395607"/>
    <lineage>
        <taxon>Bacteria</taxon>
        <taxon>Pseudomonadati</taxon>
        <taxon>Pseudomonadota</taxon>
        <taxon>Betaproteobacteria</taxon>
        <taxon>Burkholderiales</taxon>
        <taxon>Alcaligenaceae</taxon>
        <taxon>Bordetella</taxon>
    </lineage>
</organism>
<dbReference type="Pfam" id="PF13302">
    <property type="entry name" value="Acetyltransf_3"/>
    <property type="match status" value="1"/>
</dbReference>
<dbReference type="Gene3D" id="3.40.630.30">
    <property type="match status" value="1"/>
</dbReference>
<dbReference type="SUPFAM" id="SSF55729">
    <property type="entry name" value="Acyl-CoA N-acyltransferases (Nat)"/>
    <property type="match status" value="1"/>
</dbReference>
<comment type="caution">
    <text evidence="2">The sequence shown here is derived from an EMBL/GenBank/DDBJ whole genome shotgun (WGS) entry which is preliminary data.</text>
</comment>
<protein>
    <submittedName>
        <fullName evidence="2">GNAT family N-acetyltransferase</fullName>
    </submittedName>
</protein>
<dbReference type="InterPro" id="IPR051908">
    <property type="entry name" value="Ribosomal_N-acetyltransferase"/>
</dbReference>
<dbReference type="GO" id="GO:1990189">
    <property type="term" value="F:protein N-terminal-serine acetyltransferase activity"/>
    <property type="evidence" value="ECO:0007669"/>
    <property type="project" value="TreeGrafter"/>
</dbReference>